<keyword evidence="4" id="KW-1185">Reference proteome</keyword>
<dbReference type="AlphaFoldDB" id="A0AAV5AXY3"/>
<accession>A0AAV5AXY3</accession>
<dbReference type="Proteomes" id="UP001208692">
    <property type="component" value="Unassembled WGS sequence"/>
</dbReference>
<gene>
    <name evidence="1" type="ORF">RCZ15_08530</name>
    <name evidence="2" type="ORF">RCZ16_23660</name>
</gene>
<dbReference type="EMBL" id="BQKB01000059">
    <property type="protein sequence ID" value="GJM54050.1"/>
    <property type="molecule type" value="Genomic_DNA"/>
</dbReference>
<dbReference type="RefSeq" id="WP_264846557.1">
    <property type="nucleotide sequence ID" value="NZ_BPMA01000022.1"/>
</dbReference>
<evidence type="ECO:0000313" key="3">
    <source>
        <dbReference type="Proteomes" id="UP001207736"/>
    </source>
</evidence>
<protein>
    <submittedName>
        <fullName evidence="1">Uncharacterized protein</fullName>
    </submittedName>
</protein>
<proteinExistence type="predicted"/>
<evidence type="ECO:0000313" key="1">
    <source>
        <dbReference type="EMBL" id="GJM49878.1"/>
    </source>
</evidence>
<evidence type="ECO:0000313" key="2">
    <source>
        <dbReference type="EMBL" id="GJM54050.1"/>
    </source>
</evidence>
<dbReference type="Proteomes" id="UP001207736">
    <property type="component" value="Unassembled WGS sequence"/>
</dbReference>
<evidence type="ECO:0000313" key="4">
    <source>
        <dbReference type="Proteomes" id="UP001208692"/>
    </source>
</evidence>
<reference evidence="1 4" key="1">
    <citation type="submission" date="2021-11" db="EMBL/GenBank/DDBJ databases">
        <title>Draft genome sequence of Capnocytophaga sp. strain KC07075 isolated from cat oral cavity.</title>
        <authorList>
            <person name="Suzuki M."/>
            <person name="Imaoka K."/>
            <person name="Kimura M."/>
            <person name="Morikawa S."/>
            <person name="Maeda K."/>
        </authorList>
    </citation>
    <scope>NUCLEOTIDE SEQUENCE</scope>
    <source>
        <strain evidence="1">KC07075</strain>
        <strain evidence="2 4">KC07079</strain>
    </source>
</reference>
<name>A0AAV5AXY3_9FLAO</name>
<comment type="caution">
    <text evidence="1">The sequence shown here is derived from an EMBL/GenBank/DDBJ whole genome shotgun (WGS) entry which is preliminary data.</text>
</comment>
<sequence length="72" mass="8853">MKTHYFTFCQMHVYRFNGYTLDKDCVVMITAENPREEMVKHFGLAWGFQYEEKPEMKFFPRGIYNLTENKWE</sequence>
<organism evidence="1 3">
    <name type="scientific">Capnocytophaga catalasegens</name>
    <dbReference type="NCBI Taxonomy" id="1004260"/>
    <lineage>
        <taxon>Bacteria</taxon>
        <taxon>Pseudomonadati</taxon>
        <taxon>Bacteroidota</taxon>
        <taxon>Flavobacteriia</taxon>
        <taxon>Flavobacteriales</taxon>
        <taxon>Flavobacteriaceae</taxon>
        <taxon>Capnocytophaga</taxon>
    </lineage>
</organism>
<dbReference type="EMBL" id="BQKA01000014">
    <property type="protein sequence ID" value="GJM49878.1"/>
    <property type="molecule type" value="Genomic_DNA"/>
</dbReference>